<reference evidence="1" key="1">
    <citation type="submission" date="2013-07" db="EMBL/GenBank/DDBJ databases">
        <title>The genome of an arbuscular mycorrhizal fungus provides insights into the evolution of the oldest plant symbiosis.</title>
        <authorList>
            <consortium name="DOE Joint Genome Institute"/>
            <person name="Tisserant E."/>
            <person name="Malbreil M."/>
            <person name="Kuo A."/>
            <person name="Kohler A."/>
            <person name="Symeonidi A."/>
            <person name="Balestrini R."/>
            <person name="Charron P."/>
            <person name="Duensing N."/>
            <person name="Frei-dit-Frey N."/>
            <person name="Gianinazzi-Pearson V."/>
            <person name="Gilbert B."/>
            <person name="Handa Y."/>
            <person name="Hijri M."/>
            <person name="Kaul R."/>
            <person name="Kawaguchi M."/>
            <person name="Krajinski F."/>
            <person name="Lammers P."/>
            <person name="Lapierre D."/>
            <person name="Masclaux F.G."/>
            <person name="Murat C."/>
            <person name="Morin E."/>
            <person name="Ndikumana S."/>
            <person name="Pagni M."/>
            <person name="Petitpierre D."/>
            <person name="Requena N."/>
            <person name="Rosikiewicz P."/>
            <person name="Riley R."/>
            <person name="Saito K."/>
            <person name="San Clemente H."/>
            <person name="Shapiro H."/>
            <person name="van Tuinen D."/>
            <person name="Becard G."/>
            <person name="Bonfante P."/>
            <person name="Paszkowski U."/>
            <person name="Shachar-Hill Y."/>
            <person name="Young J.P."/>
            <person name="Sanders I.R."/>
            <person name="Henrissat B."/>
            <person name="Rensing S.A."/>
            <person name="Grigoriev I.V."/>
            <person name="Corradi N."/>
            <person name="Roux C."/>
            <person name="Martin F."/>
        </authorList>
    </citation>
    <scope>NUCLEOTIDE SEQUENCE</scope>
    <source>
        <strain evidence="1">DAOM 197198</strain>
    </source>
</reference>
<gene>
    <name evidence="1" type="ORF">GLOINDRAFT_4021</name>
</gene>
<proteinExistence type="predicted"/>
<protein>
    <submittedName>
        <fullName evidence="1">Uncharacterized protein</fullName>
    </submittedName>
</protein>
<name>U9THT9_RHIID</name>
<evidence type="ECO:0000313" key="1">
    <source>
        <dbReference type="EMBL" id="ESA05888.1"/>
    </source>
</evidence>
<dbReference type="AlphaFoldDB" id="U9THT9"/>
<organism evidence="1">
    <name type="scientific">Rhizophagus irregularis (strain DAOM 181602 / DAOM 197198 / MUCL 43194)</name>
    <name type="common">Arbuscular mycorrhizal fungus</name>
    <name type="synonym">Glomus intraradices</name>
    <dbReference type="NCBI Taxonomy" id="747089"/>
    <lineage>
        <taxon>Eukaryota</taxon>
        <taxon>Fungi</taxon>
        <taxon>Fungi incertae sedis</taxon>
        <taxon>Mucoromycota</taxon>
        <taxon>Glomeromycotina</taxon>
        <taxon>Glomeromycetes</taxon>
        <taxon>Glomerales</taxon>
        <taxon>Glomeraceae</taxon>
        <taxon>Rhizophagus</taxon>
    </lineage>
</organism>
<accession>U9THT9</accession>
<dbReference type="HOGENOM" id="CLU_1939266_0_0_1"/>
<dbReference type="EMBL" id="KI292382">
    <property type="protein sequence ID" value="ESA05888.1"/>
    <property type="molecule type" value="Genomic_DNA"/>
</dbReference>
<sequence>MKKLRVKKTVYLKDGTIFDFMIHPSNDESEVIKSSLLDISKLKVKIYNNTNSKTDQAKFKLVEELLRKASIKGFNLSYPLESSPNVFSLKQNGLYFDIRPELKITKFEIKIIEYKDKVVKLKSLIDLAVI</sequence>